<keyword evidence="3" id="KW-0272">Extracellular matrix</keyword>
<protein>
    <recommendedName>
        <fullName evidence="11">EMILIN-2</fullName>
    </recommendedName>
    <alternativeName>
        <fullName evidence="12">Elastin microfibril interface-located protein 2</fullName>
    </alternativeName>
</protein>
<dbReference type="GO" id="GO:0007155">
    <property type="term" value="P:cell adhesion"/>
    <property type="evidence" value="ECO:0007669"/>
    <property type="project" value="UniProtKB-KW"/>
</dbReference>
<dbReference type="SUPFAM" id="SSF49842">
    <property type="entry name" value="TNF-like"/>
    <property type="match status" value="1"/>
</dbReference>
<dbReference type="Pfam" id="PF00386">
    <property type="entry name" value="C1q"/>
    <property type="match status" value="1"/>
</dbReference>
<evidence type="ECO:0000256" key="7">
    <source>
        <dbReference type="ARBA" id="ARBA00023119"/>
    </source>
</evidence>
<evidence type="ECO:0000256" key="12">
    <source>
        <dbReference type="ARBA" id="ARBA00075986"/>
    </source>
</evidence>
<feature type="compositionally biased region" description="Basic and acidic residues" evidence="14">
    <location>
        <begin position="236"/>
        <end position="251"/>
    </location>
</feature>
<evidence type="ECO:0000313" key="17">
    <source>
        <dbReference type="Ensembl" id="ENSSPUP00000012592.1"/>
    </source>
</evidence>
<feature type="coiled-coil region" evidence="13">
    <location>
        <begin position="612"/>
        <end position="663"/>
    </location>
</feature>
<keyword evidence="9" id="KW-0325">Glycoprotein</keyword>
<keyword evidence="18" id="KW-1185">Reference proteome</keyword>
<evidence type="ECO:0000256" key="6">
    <source>
        <dbReference type="ARBA" id="ARBA00023054"/>
    </source>
</evidence>
<dbReference type="FunFam" id="2.60.120.40:FF:000011">
    <property type="entry name" value="Elastin microfibril interfacer 2"/>
    <property type="match status" value="1"/>
</dbReference>
<dbReference type="GO" id="GO:0005581">
    <property type="term" value="C:collagen trimer"/>
    <property type="evidence" value="ECO:0007669"/>
    <property type="project" value="UniProtKB-KW"/>
</dbReference>
<reference evidence="17" key="1">
    <citation type="submission" date="2025-08" db="UniProtKB">
        <authorList>
            <consortium name="Ensembl"/>
        </authorList>
    </citation>
    <scope>IDENTIFICATION</scope>
</reference>
<gene>
    <name evidence="17" type="primary">EMILIN2</name>
</gene>
<feature type="region of interest" description="Disordered" evidence="14">
    <location>
        <begin position="225"/>
        <end position="251"/>
    </location>
</feature>
<feature type="domain" description="C1q" evidence="15">
    <location>
        <begin position="980"/>
        <end position="1131"/>
    </location>
</feature>
<dbReference type="Pfam" id="PF07546">
    <property type="entry name" value="EMI"/>
    <property type="match status" value="1"/>
</dbReference>
<feature type="coiled-coil region" evidence="13">
    <location>
        <begin position="345"/>
        <end position="379"/>
    </location>
</feature>
<dbReference type="PROSITE" id="PS50871">
    <property type="entry name" value="C1Q"/>
    <property type="match status" value="1"/>
</dbReference>
<feature type="region of interest" description="Disordered" evidence="14">
    <location>
        <begin position="808"/>
        <end position="910"/>
    </location>
</feature>
<feature type="compositionally biased region" description="Low complexity" evidence="14">
    <location>
        <begin position="892"/>
        <end position="910"/>
    </location>
</feature>
<proteinExistence type="predicted"/>
<dbReference type="PANTHER" id="PTHR15427:SF5">
    <property type="entry name" value="EMILIN-2"/>
    <property type="match status" value="1"/>
</dbReference>
<evidence type="ECO:0000256" key="5">
    <source>
        <dbReference type="ARBA" id="ARBA00022889"/>
    </source>
</evidence>
<dbReference type="Ensembl" id="ENSSPUT00000013423.1">
    <property type="protein sequence ID" value="ENSSPUP00000012592.1"/>
    <property type="gene ID" value="ENSSPUG00000009472.1"/>
</dbReference>
<evidence type="ECO:0000256" key="3">
    <source>
        <dbReference type="ARBA" id="ARBA00022530"/>
    </source>
</evidence>
<organism evidence="17 18">
    <name type="scientific">Sphenodon punctatus</name>
    <name type="common">Tuatara</name>
    <name type="synonym">Hatteria punctata</name>
    <dbReference type="NCBI Taxonomy" id="8508"/>
    <lineage>
        <taxon>Eukaryota</taxon>
        <taxon>Metazoa</taxon>
        <taxon>Chordata</taxon>
        <taxon>Craniata</taxon>
        <taxon>Vertebrata</taxon>
        <taxon>Euteleostomi</taxon>
        <taxon>Lepidosauria</taxon>
        <taxon>Sphenodontia</taxon>
        <taxon>Sphenodontidae</taxon>
        <taxon>Sphenodon</taxon>
    </lineage>
</organism>
<feature type="compositionally biased region" description="Basic and acidic residues" evidence="14">
    <location>
        <begin position="42"/>
        <end position="56"/>
    </location>
</feature>
<feature type="compositionally biased region" description="Polar residues" evidence="14">
    <location>
        <begin position="846"/>
        <end position="855"/>
    </location>
</feature>
<keyword evidence="6 13" id="KW-0175">Coiled coil</keyword>
<evidence type="ECO:0000256" key="13">
    <source>
        <dbReference type="SAM" id="Coils"/>
    </source>
</evidence>
<dbReference type="Proteomes" id="UP000694392">
    <property type="component" value="Unplaced"/>
</dbReference>
<keyword evidence="5" id="KW-0130">Cell adhesion</keyword>
<dbReference type="PROSITE" id="PS51041">
    <property type="entry name" value="EMI"/>
    <property type="match status" value="1"/>
</dbReference>
<evidence type="ECO:0000256" key="4">
    <source>
        <dbReference type="ARBA" id="ARBA00022729"/>
    </source>
</evidence>
<keyword evidence="4" id="KW-0732">Signal</keyword>
<evidence type="ECO:0000256" key="10">
    <source>
        <dbReference type="ARBA" id="ARBA00064796"/>
    </source>
</evidence>
<evidence type="ECO:0000259" key="15">
    <source>
        <dbReference type="PROSITE" id="PS50871"/>
    </source>
</evidence>
<dbReference type="SMART" id="SM00110">
    <property type="entry name" value="C1Q"/>
    <property type="match status" value="1"/>
</dbReference>
<evidence type="ECO:0000256" key="2">
    <source>
        <dbReference type="ARBA" id="ARBA00022525"/>
    </source>
</evidence>
<sequence length="1132" mass="124136">MFPALSFWKPLKRSSPREEGVGGGVKPRGGRKLGRGGLCVWEEDRGEERSEPRGEESAEGVAGRGCSSWERVGDSALGSGDSFHNSAEPVRRGALLPAGMELGAGSGAPLSWAVALLFCLGSELGQATPHVRHQRTGARTKNWCAHIVNKNVSCSVLDGTESFIQAQYKCAWNQLPCPLAPLYRTGFRPRYRIAYKTVTELEWRCCPGFKGPDCREVPAEQPKPFLYPTAAPQNGVKKDSEPKKEPQELQEKKIRSLEEEVFRLTQTVLDLQSSIAGVNENLKLTVQEDASKFLVSWLNNLHDHPGPDSIVVGETDTIHLPGILGKKDQKEPFIDSGMEDTKFKSAEVKDALKIKNDKLEELNGKVKGYEGQLKQLEEAARGPTMTIPSGELYQDYIDSKFEALRQEVLEGLERKMADLKNSCEYKLMDIQQQCDDQEATCSGIIELIGKKENDLREEINDLRNQIQPPSNQSYCCSASKSDDFGQQIKNLDVKVDRLVEANRMLNVRIDNEISRISTPELGGSFDARWEELDARINMTERNAEEHCFYIEQTLRGTLAAELDELSDSFDKKLQALEDRLGGTILEIANATDPHGINISPGSPLHSNLGSGNEQLAAEISLLKDKLQATEHVCWQKCQAALDTEDLRKNIENCNNKHELLEQVLGVNSTCEEIQLGVFKKIDEIHRAVGNQSTHPNSNCCNEVKERLKELNDQISTELSKCKENTTGVSDVESRVSRVEKVCSKLDFVSGSLQRIKGGLNKHVTSLWNCISQLNGTMTSHSSDISGLKNSVQQFHSQVSRITTELQDLMKTQSATPERPSRIPARTPQGKIPLQPRIPVQPPLQGTPLQPSQSQPGIPLQPSHPQPATPLQPGISLQPSNPRIQPPPHHKIPLQPSESQPPLQPSLPGAALLPLLPGSTGIIMETGEAGPPGTVLMSGSGRPQSVDDGQDGQYTIPISEGYAGAPGYPKPPPRSSTVSQAAASLVSFSAGLTQKPFPSEVGVVHFNKVLVNDGDSYNPNTGVFTSPYEGRYLITAVLTPERDEYIEAVLSVSNTSVAQLHTAGYRRELLEYHKPRVGKQACGGAGTFHLVLHLKPGDEVNVVVTGGKLAYTDSDEMYSTFSGVFLYPSISHV</sequence>
<dbReference type="InterPro" id="IPR011489">
    <property type="entry name" value="EMI_domain"/>
</dbReference>
<evidence type="ECO:0000256" key="11">
    <source>
        <dbReference type="ARBA" id="ARBA00072328"/>
    </source>
</evidence>
<dbReference type="PANTHER" id="PTHR15427">
    <property type="entry name" value="EMILIN ELASTIN MICROFIBRIL INTERFACE-LOCATED PROTEIN ELASTIN MICROFIBRIL INTERFACER"/>
    <property type="match status" value="1"/>
</dbReference>
<keyword evidence="8" id="KW-1015">Disulfide bond</keyword>
<evidence type="ECO:0000259" key="16">
    <source>
        <dbReference type="PROSITE" id="PS51041"/>
    </source>
</evidence>
<accession>A0A8D0H057</accession>
<dbReference type="InterPro" id="IPR050392">
    <property type="entry name" value="Collagen/C1q_domain"/>
</dbReference>
<feature type="region of interest" description="Disordered" evidence="14">
    <location>
        <begin position="1"/>
        <end position="67"/>
    </location>
</feature>
<feature type="domain" description="EMI" evidence="16">
    <location>
        <begin position="140"/>
        <end position="216"/>
    </location>
</feature>
<evidence type="ECO:0000256" key="14">
    <source>
        <dbReference type="SAM" id="MobiDB-lite"/>
    </source>
</evidence>
<keyword evidence="7" id="KW-0176">Collagen</keyword>
<reference evidence="17" key="2">
    <citation type="submission" date="2025-09" db="UniProtKB">
        <authorList>
            <consortium name="Ensembl"/>
        </authorList>
    </citation>
    <scope>IDENTIFICATION</scope>
</reference>
<evidence type="ECO:0000313" key="18">
    <source>
        <dbReference type="Proteomes" id="UP000694392"/>
    </source>
</evidence>
<keyword evidence="2" id="KW-0964">Secreted</keyword>
<comment type="subcellular location">
    <subcellularLocation>
        <location evidence="1">Secreted</location>
        <location evidence="1">Extracellular space</location>
        <location evidence="1">Extracellular matrix</location>
    </subcellularLocation>
</comment>
<name>A0A8D0H057_SPHPU</name>
<dbReference type="InterPro" id="IPR001073">
    <property type="entry name" value="C1q_dom"/>
</dbReference>
<dbReference type="Gene3D" id="1.20.5.340">
    <property type="match status" value="1"/>
</dbReference>
<evidence type="ECO:0000256" key="8">
    <source>
        <dbReference type="ARBA" id="ARBA00023157"/>
    </source>
</evidence>
<comment type="subunit">
    <text evidence="10">Homotrimer associated through a moderately stable interaction of the C-terminal globular C1q domains, allowing the nucleation of the triple helix and then a further quaternary assembly to higher-order polymers via intermolecular disulfide bonds. Interacts with EMILIN1.</text>
</comment>
<dbReference type="Gene3D" id="2.60.120.40">
    <property type="match status" value="1"/>
</dbReference>
<evidence type="ECO:0000256" key="1">
    <source>
        <dbReference type="ARBA" id="ARBA00004498"/>
    </source>
</evidence>
<dbReference type="GO" id="GO:0051240">
    <property type="term" value="P:positive regulation of multicellular organismal process"/>
    <property type="evidence" value="ECO:0007669"/>
    <property type="project" value="UniProtKB-ARBA"/>
</dbReference>
<dbReference type="AlphaFoldDB" id="A0A8D0H057"/>
<dbReference type="GeneTree" id="ENSGT01030000234633"/>
<evidence type="ECO:0000256" key="9">
    <source>
        <dbReference type="ARBA" id="ARBA00023180"/>
    </source>
</evidence>
<dbReference type="InterPro" id="IPR008983">
    <property type="entry name" value="Tumour_necrosis_fac-like_dom"/>
</dbReference>